<feature type="compositionally biased region" description="Basic and acidic residues" evidence="2">
    <location>
        <begin position="413"/>
        <end position="428"/>
    </location>
</feature>
<gene>
    <name evidence="3" type="ORF">Fcan01_03488</name>
</gene>
<protein>
    <submittedName>
        <fullName evidence="3">c-Myc-binding protein</fullName>
    </submittedName>
</protein>
<keyword evidence="4" id="KW-1185">Reference proteome</keyword>
<reference evidence="3 4" key="1">
    <citation type="submission" date="2015-12" db="EMBL/GenBank/DDBJ databases">
        <title>The genome of Folsomia candida.</title>
        <authorList>
            <person name="Faddeeva A."/>
            <person name="Derks M.F."/>
            <person name="Anvar Y."/>
            <person name="Smit S."/>
            <person name="Van Straalen N."/>
            <person name="Roelofs D."/>
        </authorList>
    </citation>
    <scope>NUCLEOTIDE SEQUENCE [LARGE SCALE GENOMIC DNA]</scope>
    <source>
        <strain evidence="3 4">VU population</strain>
        <tissue evidence="3">Whole body</tissue>
    </source>
</reference>
<feature type="coiled-coil region" evidence="1">
    <location>
        <begin position="200"/>
        <end position="234"/>
    </location>
</feature>
<dbReference type="EMBL" id="LNIX01000001">
    <property type="protein sequence ID" value="OXA61226.1"/>
    <property type="molecule type" value="Genomic_DNA"/>
</dbReference>
<name>A0A226EX82_FOLCA</name>
<feature type="region of interest" description="Disordered" evidence="2">
    <location>
        <begin position="317"/>
        <end position="357"/>
    </location>
</feature>
<proteinExistence type="predicted"/>
<accession>A0A226EX82</accession>
<feature type="region of interest" description="Disordered" evidence="2">
    <location>
        <begin position="384"/>
        <end position="428"/>
    </location>
</feature>
<feature type="compositionally biased region" description="Basic residues" evidence="2">
    <location>
        <begin position="8"/>
        <end position="18"/>
    </location>
</feature>
<dbReference type="AlphaFoldDB" id="A0A226EX82"/>
<evidence type="ECO:0000313" key="3">
    <source>
        <dbReference type="EMBL" id="OXA61226.1"/>
    </source>
</evidence>
<feature type="compositionally biased region" description="Basic and acidic residues" evidence="2">
    <location>
        <begin position="79"/>
        <end position="95"/>
    </location>
</feature>
<feature type="region of interest" description="Disordered" evidence="2">
    <location>
        <begin position="1"/>
        <end position="34"/>
    </location>
</feature>
<feature type="region of interest" description="Disordered" evidence="2">
    <location>
        <begin position="78"/>
        <end position="114"/>
    </location>
</feature>
<evidence type="ECO:0000313" key="4">
    <source>
        <dbReference type="Proteomes" id="UP000198287"/>
    </source>
</evidence>
<keyword evidence="1" id="KW-0175">Coiled coil</keyword>
<evidence type="ECO:0000256" key="2">
    <source>
        <dbReference type="SAM" id="MobiDB-lite"/>
    </source>
</evidence>
<sequence>MNLEKRTKFSKSRHRSRSRTSTIVGESSRDASAMADDIQEMSEDIPTLKRKTILGDASAVVSIDEILLAPNFKQGDCVPEGKGEDGGRRCGEPISKHQPLQSSASEGTLGGGGERASDLGDKLFIYGGYRDKFLYLYGSQTSSEAKRKDFIIFLRMSGILQLISKFILGLQEMPIRPPPEQVVEFMVKSMGSKFVIRDTLKEMRAYRDDTKKRIERLQKESDELRLRLEKYSTIYIPYEALNPDDFEYLASNRPDHPQYINPMDFILPPEMRPISPIILGQQEEEEEQEEPTTVKLITMTEVVDEVVARQIRMAKQDLAAPEPLPPPPIPQNNVEEVTKTDVGEEESEQETHKNLQQSLDEASTMLRRQVLISAQEKYGQMAVIERESKGNRKGRPGRGRTATTLQGTRPHHVRTDSEQHHEAQCGQK</sequence>
<organism evidence="3 4">
    <name type="scientific">Folsomia candida</name>
    <name type="common">Springtail</name>
    <dbReference type="NCBI Taxonomy" id="158441"/>
    <lineage>
        <taxon>Eukaryota</taxon>
        <taxon>Metazoa</taxon>
        <taxon>Ecdysozoa</taxon>
        <taxon>Arthropoda</taxon>
        <taxon>Hexapoda</taxon>
        <taxon>Collembola</taxon>
        <taxon>Entomobryomorpha</taxon>
        <taxon>Isotomoidea</taxon>
        <taxon>Isotomidae</taxon>
        <taxon>Proisotominae</taxon>
        <taxon>Folsomia</taxon>
    </lineage>
</organism>
<dbReference type="Proteomes" id="UP000198287">
    <property type="component" value="Unassembled WGS sequence"/>
</dbReference>
<evidence type="ECO:0000256" key="1">
    <source>
        <dbReference type="SAM" id="Coils"/>
    </source>
</evidence>
<comment type="caution">
    <text evidence="3">The sequence shown here is derived from an EMBL/GenBank/DDBJ whole genome shotgun (WGS) entry which is preliminary data.</text>
</comment>